<dbReference type="EMBL" id="LR134343">
    <property type="protein sequence ID" value="VEG13361.1"/>
    <property type="molecule type" value="Genomic_DNA"/>
</dbReference>
<feature type="binding site" evidence="10">
    <location>
        <position position="135"/>
    </location>
    <ligand>
        <name>Mn(2+)</name>
        <dbReference type="ChEBI" id="CHEBI:29035"/>
        <label>2</label>
    </ligand>
</feature>
<evidence type="ECO:0000256" key="8">
    <source>
        <dbReference type="ARBA" id="ARBA00023136"/>
    </source>
</evidence>
<keyword evidence="8 10" id="KW-0472">Membrane</keyword>
<dbReference type="SUPFAM" id="SSF56300">
    <property type="entry name" value="Metallo-dependent phosphatases"/>
    <property type="match status" value="1"/>
</dbReference>
<feature type="binding site" evidence="10">
    <location>
        <position position="57"/>
    </location>
    <ligand>
        <name>Mn(2+)</name>
        <dbReference type="ChEBI" id="CHEBI:29035"/>
        <label>2</label>
    </ligand>
</feature>
<dbReference type="HAMAP" id="MF_00575">
    <property type="entry name" value="LpxH"/>
    <property type="match status" value="1"/>
</dbReference>
<dbReference type="OrthoDB" id="9783283at2"/>
<evidence type="ECO:0000256" key="5">
    <source>
        <dbReference type="ARBA" id="ARBA00022723"/>
    </source>
</evidence>
<dbReference type="AlphaFoldDB" id="A0A448GXC1"/>
<dbReference type="InterPro" id="IPR004843">
    <property type="entry name" value="Calcineurin-like_PHP"/>
</dbReference>
<comment type="cofactor">
    <cofactor evidence="10">
        <name>Mn(2+)</name>
        <dbReference type="ChEBI" id="CHEBI:29035"/>
    </cofactor>
    <text evidence="10">Binds 2 Mn(2+) ions per subunit in a binuclear metal center.</text>
</comment>
<feature type="binding site" evidence="10">
    <location>
        <position position="143"/>
    </location>
    <ligand>
        <name>substrate</name>
    </ligand>
</feature>
<keyword evidence="9 10" id="KW-0464">Manganese</keyword>
<reference evidence="12 13" key="1">
    <citation type="submission" date="2018-12" db="EMBL/GenBank/DDBJ databases">
        <authorList>
            <consortium name="Pathogen Informatics"/>
        </authorList>
    </citation>
    <scope>NUCLEOTIDE SEQUENCE [LARGE SCALE GENOMIC DNA]</scope>
    <source>
        <strain evidence="12 13">NCTC10297</strain>
    </source>
</reference>
<dbReference type="GO" id="GO:0008758">
    <property type="term" value="F:UDP-2,3-diacylglucosamine hydrolase activity"/>
    <property type="evidence" value="ECO:0007669"/>
    <property type="project" value="UniProtKB-UniRule"/>
</dbReference>
<comment type="catalytic activity">
    <reaction evidence="10">
        <text>UDP-2-N,3-O-bis[(3R)-3-hydroxytetradecanoyl]-alpha-D-glucosamine + H2O = 2-N,3-O-bis[(3R)-3-hydroxytetradecanoyl]-alpha-D-glucosaminyl 1-phosphate + UMP + 2 H(+)</text>
        <dbReference type="Rhea" id="RHEA:25213"/>
        <dbReference type="ChEBI" id="CHEBI:15377"/>
        <dbReference type="ChEBI" id="CHEBI:15378"/>
        <dbReference type="ChEBI" id="CHEBI:57865"/>
        <dbReference type="ChEBI" id="CHEBI:57957"/>
        <dbReference type="ChEBI" id="CHEBI:78847"/>
        <dbReference type="EC" id="3.6.1.54"/>
    </reaction>
</comment>
<keyword evidence="1 10" id="KW-1003">Cell membrane</keyword>
<comment type="function">
    <text evidence="10">Hydrolyzes the pyrophosphate bond of UDP-2,3-diacylglucosamine to yield 2,3-diacylglucosamine 1-phosphate (lipid X) and UMP by catalyzing the attack of water at the alpha-P atom. Involved in the biosynthesis of lipid A, a phosphorylated glycolipid that anchors the lipopolysaccharide to the outer membrane of the cell.</text>
</comment>
<dbReference type="GO" id="GO:0019897">
    <property type="term" value="C:extrinsic component of plasma membrane"/>
    <property type="evidence" value="ECO:0007669"/>
    <property type="project" value="UniProtKB-UniRule"/>
</dbReference>
<feature type="binding site" evidence="10">
    <location>
        <position position="185"/>
    </location>
    <ligand>
        <name>substrate</name>
    </ligand>
</feature>
<evidence type="ECO:0000256" key="1">
    <source>
        <dbReference type="ARBA" id="ARBA00022475"/>
    </source>
</evidence>
<keyword evidence="5 10" id="KW-0479">Metal-binding</keyword>
<dbReference type="PANTHER" id="PTHR34990:SF1">
    <property type="entry name" value="UDP-2,3-DIACYLGLUCOSAMINE HYDROLASE"/>
    <property type="match status" value="1"/>
</dbReference>
<keyword evidence="6 10" id="KW-0378">Hydrolase</keyword>
<keyword evidence="3 10" id="KW-0997">Cell inner membrane</keyword>
<evidence type="ECO:0000256" key="9">
    <source>
        <dbReference type="ARBA" id="ARBA00023211"/>
    </source>
</evidence>
<dbReference type="Proteomes" id="UP000274100">
    <property type="component" value="Chromosome"/>
</dbReference>
<comment type="pathway">
    <text evidence="10">Glycolipid biosynthesis; lipid IV(A) biosynthesis; lipid IV(A) from (3R)-3-hydroxytetradecanoyl-[acyl-carrier-protein] and UDP-N-acetyl-alpha-D-glucosamine: step 4/6.</text>
</comment>
<dbReference type="PANTHER" id="PTHR34990">
    <property type="entry name" value="UDP-2,3-DIACYLGLUCOSAMINE HYDROLASE-RELATED"/>
    <property type="match status" value="1"/>
</dbReference>
<dbReference type="GO" id="GO:0009245">
    <property type="term" value="P:lipid A biosynthetic process"/>
    <property type="evidence" value="ECO:0007669"/>
    <property type="project" value="UniProtKB-UniRule"/>
</dbReference>
<feature type="binding site" evidence="10">
    <location>
        <position position="214"/>
    </location>
    <ligand>
        <name>Mn(2+)</name>
        <dbReference type="ChEBI" id="CHEBI:29035"/>
        <label>2</label>
    </ligand>
</feature>
<keyword evidence="2 10" id="KW-0444">Lipid biosynthesis</keyword>
<evidence type="ECO:0000313" key="12">
    <source>
        <dbReference type="EMBL" id="VEG13361.1"/>
    </source>
</evidence>
<feature type="binding site" evidence="10">
    <location>
        <position position="57"/>
    </location>
    <ligand>
        <name>Mn(2+)</name>
        <dbReference type="ChEBI" id="CHEBI:29035"/>
        <label>1</label>
    </ligand>
</feature>
<feature type="binding site" evidence="10">
    <location>
        <position position="214"/>
    </location>
    <ligand>
        <name>substrate</name>
    </ligand>
</feature>
<dbReference type="Pfam" id="PF00149">
    <property type="entry name" value="Metallophos"/>
    <property type="match status" value="1"/>
</dbReference>
<feature type="binding site" evidence="10">
    <location>
        <position position="216"/>
    </location>
    <ligand>
        <name>Mn(2+)</name>
        <dbReference type="ChEBI" id="CHEBI:29035"/>
        <label>1</label>
    </ligand>
</feature>
<feature type="binding site" evidence="10">
    <location>
        <position position="188"/>
    </location>
    <ligand>
        <name>substrate</name>
    </ligand>
</feature>
<feature type="binding site" evidence="10">
    <location>
        <begin position="100"/>
        <end position="101"/>
    </location>
    <ligand>
        <name>substrate</name>
    </ligand>
</feature>
<evidence type="ECO:0000256" key="4">
    <source>
        <dbReference type="ARBA" id="ARBA00022556"/>
    </source>
</evidence>
<evidence type="ECO:0000256" key="2">
    <source>
        <dbReference type="ARBA" id="ARBA00022516"/>
    </source>
</evidence>
<evidence type="ECO:0000313" key="13">
    <source>
        <dbReference type="Proteomes" id="UP000274100"/>
    </source>
</evidence>
<keyword evidence="4 10" id="KW-0441">Lipid A biosynthesis</keyword>
<dbReference type="InterPro" id="IPR029052">
    <property type="entry name" value="Metallo-depent_PP-like"/>
</dbReference>
<evidence type="ECO:0000259" key="11">
    <source>
        <dbReference type="Pfam" id="PF00149"/>
    </source>
</evidence>
<evidence type="ECO:0000256" key="7">
    <source>
        <dbReference type="ARBA" id="ARBA00023098"/>
    </source>
</evidence>
<organism evidence="12 13">
    <name type="scientific">Moraxella cuniculi</name>
    <dbReference type="NCBI Taxonomy" id="34061"/>
    <lineage>
        <taxon>Bacteria</taxon>
        <taxon>Pseudomonadati</taxon>
        <taxon>Pseudomonadota</taxon>
        <taxon>Gammaproteobacteria</taxon>
        <taxon>Moraxellales</taxon>
        <taxon>Moraxellaceae</taxon>
        <taxon>Moraxella</taxon>
    </lineage>
</organism>
<comment type="similarity">
    <text evidence="10">Belongs to the LpxH family.</text>
</comment>
<feature type="binding site" evidence="10">
    <location>
        <position position="100"/>
    </location>
    <ligand>
        <name>Mn(2+)</name>
        <dbReference type="ChEBI" id="CHEBI:29035"/>
        <label>2</label>
    </ligand>
</feature>
<protein>
    <recommendedName>
        <fullName evidence="10">UDP-2,3-diacylglucosamine hydrolase</fullName>
        <ecNumber evidence="10">3.6.1.54</ecNumber>
    </recommendedName>
    <alternativeName>
        <fullName evidence="10">UDP-2,3-diacylglucosamine diphosphatase</fullName>
    </alternativeName>
</protein>
<dbReference type="GO" id="GO:0005737">
    <property type="term" value="C:cytoplasm"/>
    <property type="evidence" value="ECO:0007669"/>
    <property type="project" value="InterPro"/>
</dbReference>
<dbReference type="InterPro" id="IPR043461">
    <property type="entry name" value="LpxH-like"/>
</dbReference>
<proteinExistence type="inferred from homology"/>
<dbReference type="KEGG" id="mcun:NCTC10297_01324"/>
<evidence type="ECO:0000256" key="6">
    <source>
        <dbReference type="ARBA" id="ARBA00022801"/>
    </source>
</evidence>
<keyword evidence="7 10" id="KW-0443">Lipid metabolism</keyword>
<dbReference type="RefSeq" id="WP_126330925.1">
    <property type="nucleotide sequence ID" value="NZ_LR134343.1"/>
</dbReference>
<sequence>MHSVDDFLYKKPSEIQAVFVSDLHLSADTPRLTQVFIKLIQHLQQLPNLSELYLLGDWLDGWLGDDDYLDTADKTTHWLHPVITALQKLKGVQIFVMHGNRDFAISQKLCNSFNGVLLDEPFFLKTPTARIRLEHGDALCTDDVAYQRYRAIIRNPIVKFLLLNMPLSFRQKLANNIKTQATTQKHNKSATIMDVNDQAVQAALHGCDILLHGHTHRPASHQYGQKTRMVLGDWQDQTHQHDRCVHAVIALLVDQKLHLAKLSEKIIKNNKLH</sequence>
<evidence type="ECO:0000256" key="3">
    <source>
        <dbReference type="ARBA" id="ARBA00022519"/>
    </source>
</evidence>
<accession>A0A448GXC1</accession>
<feature type="binding site" evidence="10">
    <location>
        <position position="22"/>
    </location>
    <ligand>
        <name>Mn(2+)</name>
        <dbReference type="ChEBI" id="CHEBI:29035"/>
        <label>1</label>
    </ligand>
</feature>
<feature type="domain" description="Calcineurin-like phosphoesterase" evidence="11">
    <location>
        <begin position="18"/>
        <end position="218"/>
    </location>
</feature>
<comment type="caution">
    <text evidence="10">Lacks conserved residue(s) required for the propagation of feature annotation.</text>
</comment>
<dbReference type="EC" id="3.6.1.54" evidence="10"/>
<dbReference type="InterPro" id="IPR010138">
    <property type="entry name" value="UDP-diacylglucosamine_Hdrlase"/>
</dbReference>
<dbReference type="Gene3D" id="3.60.21.10">
    <property type="match status" value="1"/>
</dbReference>
<dbReference type="CDD" id="cd07398">
    <property type="entry name" value="MPP_YbbF-LpxH"/>
    <property type="match status" value="1"/>
</dbReference>
<name>A0A448GXC1_9GAMM</name>
<comment type="subcellular location">
    <subcellularLocation>
        <location evidence="10">Cell inner membrane</location>
        <topology evidence="10">Peripheral membrane protein</topology>
        <orientation evidence="10">Cytoplasmic side</orientation>
    </subcellularLocation>
</comment>
<evidence type="ECO:0000256" key="10">
    <source>
        <dbReference type="HAMAP-Rule" id="MF_00575"/>
    </source>
</evidence>
<dbReference type="UniPathway" id="UPA00359">
    <property type="reaction ID" value="UER00480"/>
</dbReference>
<dbReference type="NCBIfam" id="NF003743">
    <property type="entry name" value="PRK05340.1"/>
    <property type="match status" value="1"/>
</dbReference>
<gene>
    <name evidence="10 12" type="primary">lpxH</name>
    <name evidence="12" type="ORF">NCTC10297_01324</name>
</gene>
<dbReference type="GO" id="GO:0030145">
    <property type="term" value="F:manganese ion binding"/>
    <property type="evidence" value="ECO:0007669"/>
    <property type="project" value="UniProtKB-UniRule"/>
</dbReference>
<dbReference type="NCBIfam" id="TIGR01854">
    <property type="entry name" value="lipid_A_lpxH"/>
    <property type="match status" value="1"/>
</dbReference>
<feature type="binding site" evidence="10">
    <location>
        <position position="24"/>
    </location>
    <ligand>
        <name>Mn(2+)</name>
        <dbReference type="ChEBI" id="CHEBI:29035"/>
        <label>1</label>
    </ligand>
</feature>